<gene>
    <name evidence="2" type="ordered locus">Rta_16930</name>
</gene>
<name>F5Y699_RAMTT</name>
<sequence length="183" mass="20404">MAKQDPADHGRSVALYWDFENLHAGLCDEREPGAYARQDFRFKPQEPLVDVQAVVGLASSFGPIAIHRAYCNWQYFSRYRDQLLQNAVELIQLFPPGGGAKNGADIKLCLDAIEDIARFAHVGTVVIVGGDSDFMPVSQKIKAAGRTLIGVGTRKATNPHWARSCHEFRYYEDLLEVRATAPR</sequence>
<feature type="domain" description="NYN" evidence="1">
    <location>
        <begin position="13"/>
        <end position="171"/>
    </location>
</feature>
<evidence type="ECO:0000313" key="3">
    <source>
        <dbReference type="Proteomes" id="UP000008385"/>
    </source>
</evidence>
<reference evidence="3" key="1">
    <citation type="submission" date="2006-01" db="EMBL/GenBank/DDBJ databases">
        <title>Genome of the cyst-dividing bacterium Ramlibacter tataouinensis.</title>
        <authorList>
            <person name="Barakat M."/>
            <person name="Ortet P."/>
            <person name="De Luca G."/>
            <person name="Jourlin-Castelli C."/>
            <person name="Ansaldi M."/>
            <person name="Py B."/>
            <person name="Fichant G."/>
            <person name="Coutinho P."/>
            <person name="Voulhoux R."/>
            <person name="Bastien O."/>
            <person name="Roy S."/>
            <person name="Marechal E."/>
            <person name="Henrissat B."/>
            <person name="Quentin Y."/>
            <person name="Noirot P."/>
            <person name="Filloux A."/>
            <person name="Mejean V."/>
            <person name="DuBow M."/>
            <person name="Barras F."/>
            <person name="Heulin T."/>
        </authorList>
    </citation>
    <scope>NUCLEOTIDE SEQUENCE [LARGE SCALE GENOMIC DNA]</scope>
    <source>
        <strain evidence="3">ATCC BAA-407 / DSM 14655 / LMG 21543 / TTB310</strain>
    </source>
</reference>
<dbReference type="PANTHER" id="PTHR35811">
    <property type="entry name" value="SLR1870 PROTEIN"/>
    <property type="match status" value="1"/>
</dbReference>
<dbReference type="GO" id="GO:0004540">
    <property type="term" value="F:RNA nuclease activity"/>
    <property type="evidence" value="ECO:0007669"/>
    <property type="project" value="InterPro"/>
</dbReference>
<dbReference type="Gene3D" id="3.40.50.1010">
    <property type="entry name" value="5'-nuclease"/>
    <property type="match status" value="1"/>
</dbReference>
<dbReference type="InterPro" id="IPR021139">
    <property type="entry name" value="NYN"/>
</dbReference>
<dbReference type="OrthoDB" id="9783963at2"/>
<keyword evidence="3" id="KW-1185">Reference proteome</keyword>
<proteinExistence type="predicted"/>
<dbReference type="AlphaFoldDB" id="F5Y699"/>
<evidence type="ECO:0000259" key="1">
    <source>
        <dbReference type="Pfam" id="PF01936"/>
    </source>
</evidence>
<organism evidence="2 3">
    <name type="scientific">Ramlibacter tataouinensis (strain ATCC BAA-407 / DSM 14655 / LMG 21543 / TTB310)</name>
    <dbReference type="NCBI Taxonomy" id="365046"/>
    <lineage>
        <taxon>Bacteria</taxon>
        <taxon>Pseudomonadati</taxon>
        <taxon>Pseudomonadota</taxon>
        <taxon>Betaproteobacteria</taxon>
        <taxon>Burkholderiales</taxon>
        <taxon>Comamonadaceae</taxon>
        <taxon>Ramlibacter</taxon>
    </lineage>
</organism>
<dbReference type="PANTHER" id="PTHR35811:SF1">
    <property type="entry name" value="HTH OST-TYPE DOMAIN-CONTAINING PROTEIN"/>
    <property type="match status" value="1"/>
</dbReference>
<dbReference type="EMBL" id="CP000245">
    <property type="protein sequence ID" value="AEG92785.1"/>
    <property type="molecule type" value="Genomic_DNA"/>
</dbReference>
<evidence type="ECO:0000313" key="2">
    <source>
        <dbReference type="EMBL" id="AEG92785.1"/>
    </source>
</evidence>
<dbReference type="HOGENOM" id="CLU_1232175_0_0_4"/>
<dbReference type="CDD" id="cd11297">
    <property type="entry name" value="PIN_LabA-like_N_1"/>
    <property type="match status" value="1"/>
</dbReference>
<dbReference type="RefSeq" id="WP_013901017.1">
    <property type="nucleotide sequence ID" value="NC_015677.1"/>
</dbReference>
<dbReference type="Proteomes" id="UP000008385">
    <property type="component" value="Chromosome"/>
</dbReference>
<protein>
    <recommendedName>
        <fullName evidence="1">NYN domain-containing protein</fullName>
    </recommendedName>
</protein>
<dbReference type="eggNOG" id="COG1432">
    <property type="taxonomic scope" value="Bacteria"/>
</dbReference>
<dbReference type="Pfam" id="PF01936">
    <property type="entry name" value="NYN"/>
    <property type="match status" value="1"/>
</dbReference>
<dbReference type="PATRIC" id="fig|365046.3.peg.1727"/>
<accession>F5Y699</accession>
<dbReference type="KEGG" id="rta:Rta_16930"/>
<reference evidence="2 3" key="2">
    <citation type="journal article" date="2011" name="PLoS ONE">
        <title>The Cyst-Dividing Bacterium Ramlibacter tataouinensis TTB310 Genome Reveals a Well-Stocked Toolbox for Adaptation to a Desert Environment.</title>
        <authorList>
            <person name="De Luca G."/>
            <person name="Barakat M."/>
            <person name="Ortet P."/>
            <person name="Fochesato S."/>
            <person name="Jourlin-Castelli C."/>
            <person name="Ansaldi M."/>
            <person name="Py B."/>
            <person name="Fichant G."/>
            <person name="Coutinho P.M."/>
            <person name="Voulhoux R."/>
            <person name="Bastien O."/>
            <person name="Marechal E."/>
            <person name="Henrissat B."/>
            <person name="Quentin Y."/>
            <person name="Noirot P."/>
            <person name="Filloux A."/>
            <person name="Mejean V."/>
            <person name="Dubow M.S."/>
            <person name="Barras F."/>
            <person name="Barbe V."/>
            <person name="Weissenbach J."/>
            <person name="Mihalcescu I."/>
            <person name="Vermeglio A."/>
            <person name="Achouak W."/>
            <person name="Heulin T."/>
        </authorList>
    </citation>
    <scope>NUCLEOTIDE SEQUENCE [LARGE SCALE GENOMIC DNA]</scope>
    <source>
        <strain evidence="3">ATCC BAA-407 / DSM 14655 / LMG 21543 / TTB310</strain>
    </source>
</reference>